<keyword evidence="10" id="KW-1185">Reference proteome</keyword>
<keyword evidence="6 7" id="KW-0472">Membrane</keyword>
<comment type="caution">
    <text evidence="9">The sequence shown here is derived from an EMBL/GenBank/DDBJ whole genome shotgun (WGS) entry which is preliminary data.</text>
</comment>
<keyword evidence="3" id="KW-1003">Cell membrane</keyword>
<evidence type="ECO:0000256" key="1">
    <source>
        <dbReference type="ARBA" id="ARBA00004651"/>
    </source>
</evidence>
<dbReference type="PROSITE" id="PS50928">
    <property type="entry name" value="ABC_TM1"/>
    <property type="match status" value="1"/>
</dbReference>
<feature type="transmembrane region" description="Helical" evidence="7">
    <location>
        <begin position="298"/>
        <end position="322"/>
    </location>
</feature>
<comment type="subcellular location">
    <subcellularLocation>
        <location evidence="1 7">Cell membrane</location>
        <topology evidence="1 7">Multi-pass membrane protein</topology>
    </subcellularLocation>
</comment>
<evidence type="ECO:0000259" key="8">
    <source>
        <dbReference type="PROSITE" id="PS50928"/>
    </source>
</evidence>
<evidence type="ECO:0000313" key="10">
    <source>
        <dbReference type="Proteomes" id="UP000672602"/>
    </source>
</evidence>
<sequence length="331" mass="35889">MTDHDGTRTRNGDATGAEALVAEPNWLKDKAVRFLDSDVYFSFKRSPVTIVAFSLVMLLVLGALLGPLIAPQNPHDPAQLNLMDGFTPPFSANQFTGSFYLLGTDDQGRDIFSAILYGLRISLFVGVVSVLFAGVLGVTLGLVSGYFGGWIDTLIMRIADIQLTFPSILIAMLIFGIARGLVPVEMRNDAALYILILSIGLSEWVQFARTVRGATLVEREKEYVQAARLIGLGRIPIMVRHVLPNVMGPVLVIGTIGLALAIIAEATLSFLGVGAPPTTPSLGTLIRVGQDFLFSGEWWIILFPSLTLLVLALSVNLLGDWLRDVLNPKLR</sequence>
<dbReference type="RefSeq" id="WP_210681355.1">
    <property type="nucleotide sequence ID" value="NZ_JAGMWN010000003.1"/>
</dbReference>
<dbReference type="InterPro" id="IPR025966">
    <property type="entry name" value="OppC_N"/>
</dbReference>
<keyword evidence="5 7" id="KW-1133">Transmembrane helix</keyword>
<dbReference type="InterPro" id="IPR035906">
    <property type="entry name" value="MetI-like_sf"/>
</dbReference>
<evidence type="ECO:0000256" key="6">
    <source>
        <dbReference type="ARBA" id="ARBA00023136"/>
    </source>
</evidence>
<dbReference type="PANTHER" id="PTHR43386:SF26">
    <property type="entry name" value="ABC TRANSPORTER PERMEASE PROTEIN"/>
    <property type="match status" value="1"/>
</dbReference>
<dbReference type="InterPro" id="IPR050366">
    <property type="entry name" value="BP-dependent_transpt_permease"/>
</dbReference>
<organism evidence="9 10">
    <name type="scientific">Marivibrio halodurans</name>
    <dbReference type="NCBI Taxonomy" id="2039722"/>
    <lineage>
        <taxon>Bacteria</taxon>
        <taxon>Pseudomonadati</taxon>
        <taxon>Pseudomonadota</taxon>
        <taxon>Alphaproteobacteria</taxon>
        <taxon>Rhodospirillales</taxon>
        <taxon>Rhodospirillaceae</taxon>
        <taxon>Marivibrio</taxon>
    </lineage>
</organism>
<dbReference type="GO" id="GO:0055085">
    <property type="term" value="P:transmembrane transport"/>
    <property type="evidence" value="ECO:0007669"/>
    <property type="project" value="InterPro"/>
</dbReference>
<feature type="transmembrane region" description="Helical" evidence="7">
    <location>
        <begin position="121"/>
        <end position="147"/>
    </location>
</feature>
<name>A0A8J7SM81_9PROT</name>
<comment type="similarity">
    <text evidence="7">Belongs to the binding-protein-dependent transport system permease family.</text>
</comment>
<dbReference type="InterPro" id="IPR000515">
    <property type="entry name" value="MetI-like"/>
</dbReference>
<evidence type="ECO:0000256" key="7">
    <source>
        <dbReference type="RuleBase" id="RU363032"/>
    </source>
</evidence>
<accession>A0A8J7SM81</accession>
<feature type="domain" description="ABC transmembrane type-1" evidence="8">
    <location>
        <begin position="119"/>
        <end position="319"/>
    </location>
</feature>
<evidence type="ECO:0000256" key="3">
    <source>
        <dbReference type="ARBA" id="ARBA00022475"/>
    </source>
</evidence>
<keyword evidence="4 7" id="KW-0812">Transmembrane</keyword>
<evidence type="ECO:0000256" key="2">
    <source>
        <dbReference type="ARBA" id="ARBA00022448"/>
    </source>
</evidence>
<evidence type="ECO:0000256" key="5">
    <source>
        <dbReference type="ARBA" id="ARBA00022989"/>
    </source>
</evidence>
<dbReference type="PANTHER" id="PTHR43386">
    <property type="entry name" value="OLIGOPEPTIDE TRANSPORT SYSTEM PERMEASE PROTEIN APPC"/>
    <property type="match status" value="1"/>
</dbReference>
<dbReference type="EMBL" id="JAGMWN010000003">
    <property type="protein sequence ID" value="MBP5856761.1"/>
    <property type="molecule type" value="Genomic_DNA"/>
</dbReference>
<evidence type="ECO:0000256" key="4">
    <source>
        <dbReference type="ARBA" id="ARBA00022692"/>
    </source>
</evidence>
<reference evidence="9" key="1">
    <citation type="submission" date="2021-04" db="EMBL/GenBank/DDBJ databases">
        <authorList>
            <person name="Zhang D.-C."/>
        </authorList>
    </citation>
    <scope>NUCLEOTIDE SEQUENCE</scope>
    <source>
        <strain evidence="9">CGMCC 1.15697</strain>
    </source>
</reference>
<gene>
    <name evidence="9" type="ORF">KAJ83_07055</name>
</gene>
<feature type="transmembrane region" description="Helical" evidence="7">
    <location>
        <begin position="242"/>
        <end position="264"/>
    </location>
</feature>
<dbReference type="GO" id="GO:0005886">
    <property type="term" value="C:plasma membrane"/>
    <property type="evidence" value="ECO:0007669"/>
    <property type="project" value="UniProtKB-SubCell"/>
</dbReference>
<dbReference type="CDD" id="cd06261">
    <property type="entry name" value="TM_PBP2"/>
    <property type="match status" value="1"/>
</dbReference>
<dbReference type="Pfam" id="PF12911">
    <property type="entry name" value="OppC_N"/>
    <property type="match status" value="1"/>
</dbReference>
<dbReference type="Pfam" id="PF00528">
    <property type="entry name" value="BPD_transp_1"/>
    <property type="match status" value="1"/>
</dbReference>
<protein>
    <submittedName>
        <fullName evidence="9">ABC transporter permease</fullName>
    </submittedName>
</protein>
<keyword evidence="2 7" id="KW-0813">Transport</keyword>
<proteinExistence type="inferred from homology"/>
<dbReference type="Gene3D" id="1.10.3720.10">
    <property type="entry name" value="MetI-like"/>
    <property type="match status" value="1"/>
</dbReference>
<feature type="transmembrane region" description="Helical" evidence="7">
    <location>
        <begin position="50"/>
        <end position="70"/>
    </location>
</feature>
<feature type="transmembrane region" description="Helical" evidence="7">
    <location>
        <begin position="159"/>
        <end position="178"/>
    </location>
</feature>
<dbReference type="Proteomes" id="UP000672602">
    <property type="component" value="Unassembled WGS sequence"/>
</dbReference>
<evidence type="ECO:0000313" key="9">
    <source>
        <dbReference type="EMBL" id="MBP5856761.1"/>
    </source>
</evidence>
<dbReference type="SUPFAM" id="SSF161098">
    <property type="entry name" value="MetI-like"/>
    <property type="match status" value="1"/>
</dbReference>
<dbReference type="AlphaFoldDB" id="A0A8J7SM81"/>